<organism evidence="2 3">
    <name type="scientific">Phytophthora megakarya</name>
    <dbReference type="NCBI Taxonomy" id="4795"/>
    <lineage>
        <taxon>Eukaryota</taxon>
        <taxon>Sar</taxon>
        <taxon>Stramenopiles</taxon>
        <taxon>Oomycota</taxon>
        <taxon>Peronosporomycetes</taxon>
        <taxon>Peronosporales</taxon>
        <taxon>Peronosporaceae</taxon>
        <taxon>Phytophthora</taxon>
    </lineage>
</organism>
<dbReference type="AlphaFoldDB" id="A0A225VL14"/>
<feature type="compositionally biased region" description="Basic and acidic residues" evidence="1">
    <location>
        <begin position="82"/>
        <end position="95"/>
    </location>
</feature>
<reference evidence="3" key="1">
    <citation type="submission" date="2017-03" db="EMBL/GenBank/DDBJ databases">
        <title>Phytopthora megakarya and P. palmivora, two closely related causual agents of cacao black pod achieved similar genome size and gene model numbers by different mechanisms.</title>
        <authorList>
            <person name="Ali S."/>
            <person name="Shao J."/>
            <person name="Larry D.J."/>
            <person name="Kronmiller B."/>
            <person name="Shen D."/>
            <person name="Strem M.D."/>
            <person name="Melnick R.L."/>
            <person name="Guiltinan M.J."/>
            <person name="Tyler B.M."/>
            <person name="Meinhardt L.W."/>
            <person name="Bailey B.A."/>
        </authorList>
    </citation>
    <scope>NUCLEOTIDE SEQUENCE [LARGE SCALE GENOMIC DNA]</scope>
    <source>
        <strain evidence="3">zdho120</strain>
    </source>
</reference>
<feature type="non-terminal residue" evidence="2">
    <location>
        <position position="1"/>
    </location>
</feature>
<protein>
    <submittedName>
        <fullName evidence="2">Uncharacterized protein</fullName>
    </submittedName>
</protein>
<evidence type="ECO:0000256" key="1">
    <source>
        <dbReference type="SAM" id="MobiDB-lite"/>
    </source>
</evidence>
<dbReference type="EMBL" id="NBNE01004144">
    <property type="protein sequence ID" value="OWZ06035.1"/>
    <property type="molecule type" value="Genomic_DNA"/>
</dbReference>
<gene>
    <name evidence="2" type="ORF">PHMEG_00021769</name>
</gene>
<evidence type="ECO:0000313" key="2">
    <source>
        <dbReference type="EMBL" id="OWZ06035.1"/>
    </source>
</evidence>
<proteinExistence type="predicted"/>
<keyword evidence="3" id="KW-1185">Reference proteome</keyword>
<evidence type="ECO:0000313" key="3">
    <source>
        <dbReference type="Proteomes" id="UP000198211"/>
    </source>
</evidence>
<name>A0A225VL14_9STRA</name>
<dbReference type="Proteomes" id="UP000198211">
    <property type="component" value="Unassembled WGS sequence"/>
</dbReference>
<sequence length="106" mass="11806">MSVLDQEDIGSYNGDYAALSICVESMSVLDQVMCYTKGRMSRTRSFVKVENPETLSDAMDFAVKYEVVMPRILPEDSTDLQNDAKAEEEIDKGDSDANEPVAEPQM</sequence>
<comment type="caution">
    <text evidence="2">The sequence shown here is derived from an EMBL/GenBank/DDBJ whole genome shotgun (WGS) entry which is preliminary data.</text>
</comment>
<accession>A0A225VL14</accession>
<feature type="region of interest" description="Disordered" evidence="1">
    <location>
        <begin position="74"/>
        <end position="106"/>
    </location>
</feature>